<reference evidence="1 4" key="3">
    <citation type="journal article" date="2017" name="Nat. Microbiol.">
        <title>Natural product diversity associated with the nematode symbionts Photorhabdus and Xenorhabdus.</title>
        <authorList>
            <person name="Tobias N.J."/>
            <person name="Wolff H."/>
            <person name="Djahanschiri B."/>
            <person name="Grundmann F."/>
            <person name="Kronenwerth M."/>
            <person name="Shi Y.M."/>
            <person name="Simonyi S."/>
            <person name="Grun P."/>
            <person name="Shapiro-Ilan D."/>
            <person name="Pidot S.J."/>
            <person name="Stinear T.P."/>
            <person name="Ebersberger I."/>
            <person name="Bode H.B."/>
        </authorList>
    </citation>
    <scope>NUCLEOTIDE SEQUENCE [LARGE SCALE GENOMIC DNA]</scope>
    <source>
        <strain evidence="1 4">DSM 16336</strain>
    </source>
</reference>
<dbReference type="EMBL" id="NIBU01000026">
    <property type="protein sequence ID" value="PHM33534.1"/>
    <property type="molecule type" value="Genomic_DNA"/>
</dbReference>
<dbReference type="Proteomes" id="UP000224871">
    <property type="component" value="Unassembled WGS sequence"/>
</dbReference>
<dbReference type="EMBL" id="FTLG01000101">
    <property type="protein sequence ID" value="SIP73368.1"/>
    <property type="molecule type" value="Genomic_DNA"/>
</dbReference>
<reference evidence="3" key="1">
    <citation type="submission" date="2016-12" db="EMBL/GenBank/DDBJ databases">
        <authorList>
            <person name="Gaudriault S."/>
        </authorList>
    </citation>
    <scope>NUCLEOTIDE SEQUENCE [LARGE SCALE GENOMIC DNA]</scope>
    <source>
        <strain evidence="3">HGB1681 (deposited as PTA-6826 in the American Type Culture Collection)</strain>
    </source>
</reference>
<sequence>MKELAGKELEQVSGAGLKMPIPVKFDTIRDALKNAMKNTADHFIDDILNIINQKEVR</sequence>
<dbReference type="AlphaFoldDB" id="A0A1N6MWW3"/>
<evidence type="ECO:0000313" key="3">
    <source>
        <dbReference type="Proteomes" id="UP000196435"/>
    </source>
</evidence>
<evidence type="ECO:0000313" key="1">
    <source>
        <dbReference type="EMBL" id="PHM33534.1"/>
    </source>
</evidence>
<evidence type="ECO:0000313" key="2">
    <source>
        <dbReference type="EMBL" id="SIP73368.1"/>
    </source>
</evidence>
<keyword evidence="4" id="KW-1185">Reference proteome</keyword>
<accession>A0A1N6MWW3</accession>
<dbReference type="Proteomes" id="UP000196435">
    <property type="component" value="Unassembled WGS sequence"/>
</dbReference>
<proteinExistence type="predicted"/>
<evidence type="ECO:0000313" key="4">
    <source>
        <dbReference type="Proteomes" id="UP000224871"/>
    </source>
</evidence>
<dbReference type="RefSeq" id="WP_169923570.1">
    <property type="nucleotide sequence ID" value="NZ_CAWNQC010000179.1"/>
</dbReference>
<gene>
    <name evidence="1" type="ORF">Xinn_02351</name>
    <name evidence="2" type="ORF">XIS1_190005</name>
</gene>
<organism evidence="2 3">
    <name type="scientific">Xenorhabdus innexi</name>
    <dbReference type="NCBI Taxonomy" id="290109"/>
    <lineage>
        <taxon>Bacteria</taxon>
        <taxon>Pseudomonadati</taxon>
        <taxon>Pseudomonadota</taxon>
        <taxon>Gammaproteobacteria</taxon>
        <taxon>Enterobacterales</taxon>
        <taxon>Morganellaceae</taxon>
        <taxon>Xenorhabdus</taxon>
    </lineage>
</organism>
<reference evidence="2" key="2">
    <citation type="submission" date="2016-12" db="EMBL/GenBank/DDBJ databases">
        <authorList>
            <person name="Song W.-J."/>
            <person name="Kurnit D.M."/>
        </authorList>
    </citation>
    <scope>NUCLEOTIDE SEQUENCE [LARGE SCALE GENOMIC DNA]</scope>
    <source>
        <strain evidence="2">HGB1681</strain>
    </source>
</reference>
<protein>
    <submittedName>
        <fullName evidence="2">Uncharacterized protein</fullName>
    </submittedName>
</protein>
<name>A0A1N6MWW3_9GAMM</name>